<organism evidence="2 3">
    <name type="scientific">Cellulomonas avistercoris</name>
    <dbReference type="NCBI Taxonomy" id="2762242"/>
    <lineage>
        <taxon>Bacteria</taxon>
        <taxon>Bacillati</taxon>
        <taxon>Actinomycetota</taxon>
        <taxon>Actinomycetes</taxon>
        <taxon>Micrococcales</taxon>
        <taxon>Cellulomonadaceae</taxon>
        <taxon>Cellulomonas</taxon>
    </lineage>
</organism>
<gene>
    <name evidence="2" type="ORF">H9657_08940</name>
</gene>
<evidence type="ECO:0000256" key="1">
    <source>
        <dbReference type="SAM" id="Phobius"/>
    </source>
</evidence>
<name>A0ABR8QDA0_9CELL</name>
<keyword evidence="1" id="KW-0472">Membrane</keyword>
<accession>A0ABR8QDA0</accession>
<keyword evidence="3" id="KW-1185">Reference proteome</keyword>
<keyword evidence="1" id="KW-0812">Transmembrane</keyword>
<sequence length="139" mass="13561">MTRGRVVLGASLGVVAYVVALVGGGALVAAVATATRTLPPMAWLTVVPPLVAGVLAPLVARAGRGARPWAGVLVAGPAAVAAAAMTWWGSVLAAQHGGPPAGERGLDVAVQALAVLVVAAVTALVLRARTGPGPRVDAD</sequence>
<protein>
    <recommendedName>
        <fullName evidence="4">Major facilitator superfamily (MFS) profile domain-containing protein</fullName>
    </recommendedName>
</protein>
<keyword evidence="1" id="KW-1133">Transmembrane helix</keyword>
<evidence type="ECO:0000313" key="2">
    <source>
        <dbReference type="EMBL" id="MBD7918401.1"/>
    </source>
</evidence>
<dbReference type="EMBL" id="JACSQV010000006">
    <property type="protein sequence ID" value="MBD7918401.1"/>
    <property type="molecule type" value="Genomic_DNA"/>
</dbReference>
<feature type="transmembrane region" description="Helical" evidence="1">
    <location>
        <begin position="41"/>
        <end position="60"/>
    </location>
</feature>
<evidence type="ECO:0008006" key="4">
    <source>
        <dbReference type="Google" id="ProtNLM"/>
    </source>
</evidence>
<dbReference type="Proteomes" id="UP000604241">
    <property type="component" value="Unassembled WGS sequence"/>
</dbReference>
<dbReference type="RefSeq" id="WP_191782513.1">
    <property type="nucleotide sequence ID" value="NZ_JACSQV010000006.1"/>
</dbReference>
<comment type="caution">
    <text evidence="2">The sequence shown here is derived from an EMBL/GenBank/DDBJ whole genome shotgun (WGS) entry which is preliminary data.</text>
</comment>
<feature type="transmembrane region" description="Helical" evidence="1">
    <location>
        <begin position="108"/>
        <end position="126"/>
    </location>
</feature>
<evidence type="ECO:0000313" key="3">
    <source>
        <dbReference type="Proteomes" id="UP000604241"/>
    </source>
</evidence>
<feature type="transmembrane region" description="Helical" evidence="1">
    <location>
        <begin position="12"/>
        <end position="35"/>
    </location>
</feature>
<proteinExistence type="predicted"/>
<feature type="transmembrane region" description="Helical" evidence="1">
    <location>
        <begin position="69"/>
        <end position="88"/>
    </location>
</feature>
<reference evidence="2 3" key="1">
    <citation type="submission" date="2020-08" db="EMBL/GenBank/DDBJ databases">
        <title>A Genomic Blueprint of the Chicken Gut Microbiome.</title>
        <authorList>
            <person name="Gilroy R."/>
            <person name="Ravi A."/>
            <person name="Getino M."/>
            <person name="Pursley I."/>
            <person name="Horton D.L."/>
            <person name="Alikhan N.-F."/>
            <person name="Baker D."/>
            <person name="Gharbi K."/>
            <person name="Hall N."/>
            <person name="Watson M."/>
            <person name="Adriaenssens E.M."/>
            <person name="Foster-Nyarko E."/>
            <person name="Jarju S."/>
            <person name="Secka A."/>
            <person name="Antonio M."/>
            <person name="Oren A."/>
            <person name="Chaudhuri R."/>
            <person name="La Ragione R.M."/>
            <person name="Hildebrand F."/>
            <person name="Pallen M.J."/>
        </authorList>
    </citation>
    <scope>NUCLEOTIDE SEQUENCE [LARGE SCALE GENOMIC DNA]</scope>
    <source>
        <strain evidence="2 3">Sa3CUA2</strain>
    </source>
</reference>